<accession>A0A2N3XUT0</accession>
<dbReference type="RefSeq" id="WP_101376426.1">
    <property type="nucleotide sequence ID" value="NZ_CP061007.1"/>
</dbReference>
<dbReference type="PANTHER" id="PTHR44757:SF2">
    <property type="entry name" value="BIOFILM ARCHITECTURE MAINTENANCE PROTEIN MBAA"/>
    <property type="match status" value="1"/>
</dbReference>
<evidence type="ECO:0000259" key="1">
    <source>
        <dbReference type="PROSITE" id="PS50887"/>
    </source>
</evidence>
<protein>
    <submittedName>
        <fullName evidence="2">Diguanylate cyclase (GGDEF)-like protein</fullName>
    </submittedName>
</protein>
<dbReference type="InterPro" id="IPR000160">
    <property type="entry name" value="GGDEF_dom"/>
</dbReference>
<dbReference type="InterPro" id="IPR043128">
    <property type="entry name" value="Rev_trsase/Diguanyl_cyclase"/>
</dbReference>
<gene>
    <name evidence="2" type="ORF">A8926_2022</name>
</gene>
<dbReference type="SMART" id="SM00267">
    <property type="entry name" value="GGDEF"/>
    <property type="match status" value="1"/>
</dbReference>
<dbReference type="OrthoDB" id="23692at2"/>
<dbReference type="CDD" id="cd01949">
    <property type="entry name" value="GGDEF"/>
    <property type="match status" value="1"/>
</dbReference>
<evidence type="ECO:0000313" key="3">
    <source>
        <dbReference type="Proteomes" id="UP000233786"/>
    </source>
</evidence>
<dbReference type="Gene3D" id="3.30.70.270">
    <property type="match status" value="1"/>
</dbReference>
<keyword evidence="3" id="KW-1185">Reference proteome</keyword>
<dbReference type="InterPro" id="IPR052155">
    <property type="entry name" value="Biofilm_reg_signaling"/>
</dbReference>
<sequence length="199" mass="21694">MFAEAMLCFTTATTALYGLRSYRLGRRCSRLGHRLRSDSLTGLGNRAALVAAFKRARRSPGLLGVALGDLNGFKVLNDTHGHRFGDRVLLEVAAVLRHWAPEVNMIPFRLHGDEFALPLPDVAGHPEADRAVRCVQTAVSRLTEVDGQPIEVSMALGVVTAPTTMPNLSTLLAIADDRMYGDKHATRTHHTKNTVSVSQ</sequence>
<evidence type="ECO:0000313" key="2">
    <source>
        <dbReference type="EMBL" id="PKW14409.1"/>
    </source>
</evidence>
<dbReference type="InterPro" id="IPR029787">
    <property type="entry name" value="Nucleotide_cyclase"/>
</dbReference>
<name>A0A2N3XUT0_SACSN</name>
<dbReference type="Proteomes" id="UP000233786">
    <property type="component" value="Unassembled WGS sequence"/>
</dbReference>
<dbReference type="SUPFAM" id="SSF55073">
    <property type="entry name" value="Nucleotide cyclase"/>
    <property type="match status" value="1"/>
</dbReference>
<dbReference type="PANTHER" id="PTHR44757">
    <property type="entry name" value="DIGUANYLATE CYCLASE DGCP"/>
    <property type="match status" value="1"/>
</dbReference>
<feature type="domain" description="GGDEF" evidence="1">
    <location>
        <begin position="61"/>
        <end position="199"/>
    </location>
</feature>
<comment type="caution">
    <text evidence="2">The sequence shown here is derived from an EMBL/GenBank/DDBJ whole genome shotgun (WGS) entry which is preliminary data.</text>
</comment>
<organism evidence="2 3">
    <name type="scientific">Saccharopolyspora spinosa</name>
    <dbReference type="NCBI Taxonomy" id="60894"/>
    <lineage>
        <taxon>Bacteria</taxon>
        <taxon>Bacillati</taxon>
        <taxon>Actinomycetota</taxon>
        <taxon>Actinomycetes</taxon>
        <taxon>Pseudonocardiales</taxon>
        <taxon>Pseudonocardiaceae</taxon>
        <taxon>Saccharopolyspora</taxon>
    </lineage>
</organism>
<dbReference type="NCBIfam" id="TIGR00254">
    <property type="entry name" value="GGDEF"/>
    <property type="match status" value="1"/>
</dbReference>
<reference evidence="2" key="1">
    <citation type="submission" date="2017-12" db="EMBL/GenBank/DDBJ databases">
        <title>Sequencing the genomes of 1000 Actinobacteria strains.</title>
        <authorList>
            <person name="Klenk H.-P."/>
        </authorList>
    </citation>
    <scope>NUCLEOTIDE SEQUENCE [LARGE SCALE GENOMIC DNA]</scope>
    <source>
        <strain evidence="2">DSM 44228</strain>
    </source>
</reference>
<dbReference type="PROSITE" id="PS50887">
    <property type="entry name" value="GGDEF"/>
    <property type="match status" value="1"/>
</dbReference>
<dbReference type="EMBL" id="PJNB01000001">
    <property type="protein sequence ID" value="PKW14409.1"/>
    <property type="molecule type" value="Genomic_DNA"/>
</dbReference>
<dbReference type="STRING" id="994479.GCA_000194155_05870"/>
<proteinExistence type="predicted"/>
<dbReference type="Pfam" id="PF00990">
    <property type="entry name" value="GGDEF"/>
    <property type="match status" value="1"/>
</dbReference>
<dbReference type="AlphaFoldDB" id="A0A2N3XUT0"/>